<evidence type="ECO:0000313" key="9">
    <source>
        <dbReference type="EnsemblPlants" id="AET4Gv20725000.12"/>
    </source>
</evidence>
<accession>A0A453IYB9</accession>
<evidence type="ECO:0008006" key="11">
    <source>
        <dbReference type="Google" id="ProtNLM"/>
    </source>
</evidence>
<evidence type="ECO:0000256" key="3">
    <source>
        <dbReference type="ARBA" id="ARBA00022448"/>
    </source>
</evidence>
<dbReference type="Pfam" id="PF01566">
    <property type="entry name" value="Nramp"/>
    <property type="match status" value="1"/>
</dbReference>
<dbReference type="Gramene" id="AET4Gv20725000.12">
    <property type="protein sequence ID" value="AET4Gv20725000.12"/>
    <property type="gene ID" value="AET4Gv20725000"/>
</dbReference>
<organism evidence="9 10">
    <name type="scientific">Aegilops tauschii subsp. strangulata</name>
    <name type="common">Goatgrass</name>
    <dbReference type="NCBI Taxonomy" id="200361"/>
    <lineage>
        <taxon>Eukaryota</taxon>
        <taxon>Viridiplantae</taxon>
        <taxon>Streptophyta</taxon>
        <taxon>Embryophyta</taxon>
        <taxon>Tracheophyta</taxon>
        <taxon>Spermatophyta</taxon>
        <taxon>Magnoliopsida</taxon>
        <taxon>Liliopsida</taxon>
        <taxon>Poales</taxon>
        <taxon>Poaceae</taxon>
        <taxon>BOP clade</taxon>
        <taxon>Pooideae</taxon>
        <taxon>Triticodae</taxon>
        <taxon>Triticeae</taxon>
        <taxon>Triticinae</taxon>
        <taxon>Aegilops</taxon>
    </lineage>
</organism>
<reference evidence="10" key="1">
    <citation type="journal article" date="2014" name="Science">
        <title>Ancient hybridizations among the ancestral genomes of bread wheat.</title>
        <authorList>
            <consortium name="International Wheat Genome Sequencing Consortium,"/>
            <person name="Marcussen T."/>
            <person name="Sandve S.R."/>
            <person name="Heier L."/>
            <person name="Spannagl M."/>
            <person name="Pfeifer M."/>
            <person name="Jakobsen K.S."/>
            <person name="Wulff B.B."/>
            <person name="Steuernagel B."/>
            <person name="Mayer K.F."/>
            <person name="Olsen O.A."/>
        </authorList>
    </citation>
    <scope>NUCLEOTIDE SEQUENCE [LARGE SCALE GENOMIC DNA]</scope>
    <source>
        <strain evidence="10">cv. AL8/78</strain>
    </source>
</reference>
<keyword evidence="4 8" id="KW-0812">Transmembrane</keyword>
<sequence length="281" mass="30535">ICLWLLAEVAVIAADIPEVIGTAFAFYLLFRIPVWIGVLITGSSTLLLLGLQRYGVRKLEFLISMLVFVMAACFFGELSIVKPPAKEVLKGLFIPKLKGNGATGDAIALLGALVMPHNLFLHSALVLSRKTPSSVRGIKDACGFFLYESGFALFVALLINIAVISVSGTVCFGENLSAEDIDKCSDLSLDNSSFLLKNVLGRSSSIVYGVALLASGQSSTITGTYAGQYIMQGVLGHQDEDVAEEPDDTLHRHCAQPSRLHHRRVEWRRPSHHHRVDDTVV</sequence>
<feature type="transmembrane region" description="Helical" evidence="8">
    <location>
        <begin position="101"/>
        <end position="121"/>
    </location>
</feature>
<keyword evidence="3" id="KW-0813">Transport</keyword>
<dbReference type="GO" id="GO:0034755">
    <property type="term" value="P:iron ion transmembrane transport"/>
    <property type="evidence" value="ECO:0007669"/>
    <property type="project" value="TreeGrafter"/>
</dbReference>
<dbReference type="GO" id="GO:0005384">
    <property type="term" value="F:manganese ion transmembrane transporter activity"/>
    <property type="evidence" value="ECO:0007669"/>
    <property type="project" value="TreeGrafter"/>
</dbReference>
<reference evidence="9" key="3">
    <citation type="journal article" date="2017" name="Nature">
        <title>Genome sequence of the progenitor of the wheat D genome Aegilops tauschii.</title>
        <authorList>
            <person name="Luo M.C."/>
            <person name="Gu Y.Q."/>
            <person name="Puiu D."/>
            <person name="Wang H."/>
            <person name="Twardziok S.O."/>
            <person name="Deal K.R."/>
            <person name="Huo N."/>
            <person name="Zhu T."/>
            <person name="Wang L."/>
            <person name="Wang Y."/>
            <person name="McGuire P.E."/>
            <person name="Liu S."/>
            <person name="Long H."/>
            <person name="Ramasamy R.K."/>
            <person name="Rodriguez J.C."/>
            <person name="Van S.L."/>
            <person name="Yuan L."/>
            <person name="Wang Z."/>
            <person name="Xia Z."/>
            <person name="Xiao L."/>
            <person name="Anderson O.D."/>
            <person name="Ouyang S."/>
            <person name="Liang Y."/>
            <person name="Zimin A.V."/>
            <person name="Pertea G."/>
            <person name="Qi P."/>
            <person name="Bennetzen J.L."/>
            <person name="Dai X."/>
            <person name="Dawson M.W."/>
            <person name="Muller H.G."/>
            <person name="Kugler K."/>
            <person name="Rivarola-Duarte L."/>
            <person name="Spannagl M."/>
            <person name="Mayer K.F.X."/>
            <person name="Lu F.H."/>
            <person name="Bevan M.W."/>
            <person name="Leroy P."/>
            <person name="Li P."/>
            <person name="You F.M."/>
            <person name="Sun Q."/>
            <person name="Liu Z."/>
            <person name="Lyons E."/>
            <person name="Wicker T."/>
            <person name="Salzberg S.L."/>
            <person name="Devos K.M."/>
            <person name="Dvorak J."/>
        </authorList>
    </citation>
    <scope>NUCLEOTIDE SEQUENCE [LARGE SCALE GENOMIC DNA]</scope>
    <source>
        <strain evidence="9">cv. AL8/78</strain>
    </source>
</reference>
<keyword evidence="10" id="KW-1185">Reference proteome</keyword>
<evidence type="ECO:0000256" key="5">
    <source>
        <dbReference type="ARBA" id="ARBA00022989"/>
    </source>
</evidence>
<evidence type="ECO:0000256" key="4">
    <source>
        <dbReference type="ARBA" id="ARBA00022692"/>
    </source>
</evidence>
<keyword evidence="5 8" id="KW-1133">Transmembrane helix</keyword>
<reference evidence="9" key="5">
    <citation type="journal article" date="2021" name="G3 (Bethesda)">
        <title>Aegilops tauschii genome assembly Aet v5.0 features greater sequence contiguity and improved annotation.</title>
        <authorList>
            <person name="Wang L."/>
            <person name="Zhu T."/>
            <person name="Rodriguez J.C."/>
            <person name="Deal K.R."/>
            <person name="Dubcovsky J."/>
            <person name="McGuire P.E."/>
            <person name="Lux T."/>
            <person name="Spannagl M."/>
            <person name="Mayer K.F.X."/>
            <person name="Baldrich P."/>
            <person name="Meyers B.C."/>
            <person name="Huo N."/>
            <person name="Gu Y.Q."/>
            <person name="Zhou H."/>
            <person name="Devos K.M."/>
            <person name="Bennetzen J.L."/>
            <person name="Unver T."/>
            <person name="Budak H."/>
            <person name="Gulick P.J."/>
            <person name="Galiba G."/>
            <person name="Kalapos B."/>
            <person name="Nelson D.R."/>
            <person name="Li P."/>
            <person name="You F.M."/>
            <person name="Luo M.C."/>
            <person name="Dvorak J."/>
        </authorList>
    </citation>
    <scope>NUCLEOTIDE SEQUENCE [LARGE SCALE GENOMIC DNA]</scope>
    <source>
        <strain evidence="9">cv. AL8/78</strain>
    </source>
</reference>
<reference evidence="10" key="2">
    <citation type="journal article" date="2017" name="Nat. Plants">
        <title>The Aegilops tauschii genome reveals multiple impacts of transposons.</title>
        <authorList>
            <person name="Zhao G."/>
            <person name="Zou C."/>
            <person name="Li K."/>
            <person name="Wang K."/>
            <person name="Li T."/>
            <person name="Gao L."/>
            <person name="Zhang X."/>
            <person name="Wang H."/>
            <person name="Yang Z."/>
            <person name="Liu X."/>
            <person name="Jiang W."/>
            <person name="Mao L."/>
            <person name="Kong X."/>
            <person name="Jiao Y."/>
            <person name="Jia J."/>
        </authorList>
    </citation>
    <scope>NUCLEOTIDE SEQUENCE [LARGE SCALE GENOMIC DNA]</scope>
    <source>
        <strain evidence="10">cv. AL8/78</strain>
    </source>
</reference>
<proteinExistence type="inferred from homology"/>
<dbReference type="NCBIfam" id="NF037982">
    <property type="entry name" value="Nramp_1"/>
    <property type="match status" value="1"/>
</dbReference>
<dbReference type="AlphaFoldDB" id="A0A453IYB9"/>
<feature type="transmembrane region" description="Helical" evidence="8">
    <location>
        <begin position="24"/>
        <end position="49"/>
    </location>
</feature>
<comment type="similarity">
    <text evidence="2">Belongs to the NRAMP (TC 2.A.55) family.</text>
</comment>
<keyword evidence="6" id="KW-0406">Ion transport</keyword>
<feature type="transmembrane region" description="Helical" evidence="8">
    <location>
        <begin position="142"/>
        <end position="166"/>
    </location>
</feature>
<protein>
    <recommendedName>
        <fullName evidence="11">Metal transporter</fullName>
    </recommendedName>
</protein>
<keyword evidence="7 8" id="KW-0472">Membrane</keyword>
<evidence type="ECO:0000256" key="8">
    <source>
        <dbReference type="SAM" id="Phobius"/>
    </source>
</evidence>
<dbReference type="GO" id="GO:0005886">
    <property type="term" value="C:plasma membrane"/>
    <property type="evidence" value="ECO:0007669"/>
    <property type="project" value="TreeGrafter"/>
</dbReference>
<dbReference type="GO" id="GO:0015086">
    <property type="term" value="F:cadmium ion transmembrane transporter activity"/>
    <property type="evidence" value="ECO:0007669"/>
    <property type="project" value="TreeGrafter"/>
</dbReference>
<evidence type="ECO:0000256" key="7">
    <source>
        <dbReference type="ARBA" id="ARBA00023136"/>
    </source>
</evidence>
<feature type="transmembrane region" description="Helical" evidence="8">
    <location>
        <begin position="61"/>
        <end position="81"/>
    </location>
</feature>
<name>A0A453IYB9_AEGTS</name>
<evidence type="ECO:0000313" key="10">
    <source>
        <dbReference type="Proteomes" id="UP000015105"/>
    </source>
</evidence>
<evidence type="ECO:0000256" key="6">
    <source>
        <dbReference type="ARBA" id="ARBA00023065"/>
    </source>
</evidence>
<dbReference type="InterPro" id="IPR001046">
    <property type="entry name" value="NRAMP_fam"/>
</dbReference>
<evidence type="ECO:0000256" key="2">
    <source>
        <dbReference type="ARBA" id="ARBA00009965"/>
    </source>
</evidence>
<reference evidence="9" key="4">
    <citation type="submission" date="2019-03" db="UniProtKB">
        <authorList>
            <consortium name="EnsemblPlants"/>
        </authorList>
    </citation>
    <scope>IDENTIFICATION</scope>
</reference>
<dbReference type="PANTHER" id="PTHR11706">
    <property type="entry name" value="SOLUTE CARRIER PROTEIN FAMILY 11 MEMBER"/>
    <property type="match status" value="1"/>
</dbReference>
<dbReference type="PANTHER" id="PTHR11706:SF77">
    <property type="entry name" value="METAL TRANSPORTER NRAMP5"/>
    <property type="match status" value="1"/>
</dbReference>
<dbReference type="EnsemblPlants" id="AET4Gv20725000.12">
    <property type="protein sequence ID" value="AET4Gv20725000.12"/>
    <property type="gene ID" value="AET4Gv20725000"/>
</dbReference>
<dbReference type="PRINTS" id="PR00447">
    <property type="entry name" value="NATRESASSCMP"/>
</dbReference>
<comment type="subcellular location">
    <subcellularLocation>
        <location evidence="1">Membrane</location>
        <topology evidence="1">Multi-pass membrane protein</topology>
    </subcellularLocation>
</comment>
<dbReference type="Proteomes" id="UP000015105">
    <property type="component" value="Chromosome 4D"/>
</dbReference>
<evidence type="ECO:0000256" key="1">
    <source>
        <dbReference type="ARBA" id="ARBA00004141"/>
    </source>
</evidence>